<dbReference type="OrthoDB" id="6250271at2759"/>
<keyword evidence="2 9" id="KW-0812">Transmembrane</keyword>
<dbReference type="Proteomes" id="UP000298663">
    <property type="component" value="Unassembled WGS sequence"/>
</dbReference>
<evidence type="ECO:0000256" key="7">
    <source>
        <dbReference type="ARBA" id="ARBA00023136"/>
    </source>
</evidence>
<evidence type="ECO:0000256" key="2">
    <source>
        <dbReference type="ARBA" id="ARBA00022692"/>
    </source>
</evidence>
<keyword evidence="3" id="KW-0677">Repeat</keyword>
<feature type="domain" description="Cadherin" evidence="11">
    <location>
        <begin position="142"/>
        <end position="247"/>
    </location>
</feature>
<dbReference type="Pfam" id="PF00028">
    <property type="entry name" value="Cadherin"/>
    <property type="match status" value="2"/>
</dbReference>
<keyword evidence="4 8" id="KW-0106">Calcium</keyword>
<dbReference type="SMART" id="SM00112">
    <property type="entry name" value="CA"/>
    <property type="match status" value="5"/>
</dbReference>
<dbReference type="PANTHER" id="PTHR24025:SF23">
    <property type="entry name" value="NEURAL-CADHERIN"/>
    <property type="match status" value="1"/>
</dbReference>
<dbReference type="AlphaFoldDB" id="A0A4U5NCC7"/>
<keyword evidence="5" id="KW-0130">Cell adhesion</keyword>
<keyword evidence="13" id="KW-1185">Reference proteome</keyword>
<dbReference type="InterPro" id="IPR050971">
    <property type="entry name" value="Cadherin-domain_protein"/>
</dbReference>
<dbReference type="GO" id="GO:0005509">
    <property type="term" value="F:calcium ion binding"/>
    <property type="evidence" value="ECO:0007669"/>
    <property type="project" value="UniProtKB-UniRule"/>
</dbReference>
<evidence type="ECO:0000256" key="8">
    <source>
        <dbReference type="PROSITE-ProRule" id="PRU00043"/>
    </source>
</evidence>
<reference evidence="12 13" key="1">
    <citation type="journal article" date="2015" name="Genome Biol.">
        <title>Comparative genomics of Steinernema reveals deeply conserved gene regulatory networks.</title>
        <authorList>
            <person name="Dillman A.R."/>
            <person name="Macchietto M."/>
            <person name="Porter C.F."/>
            <person name="Rogers A."/>
            <person name="Williams B."/>
            <person name="Antoshechkin I."/>
            <person name="Lee M.M."/>
            <person name="Goodwin Z."/>
            <person name="Lu X."/>
            <person name="Lewis E.E."/>
            <person name="Goodrich-Blair H."/>
            <person name="Stock S.P."/>
            <person name="Adams B.J."/>
            <person name="Sternberg P.W."/>
            <person name="Mortazavi A."/>
        </authorList>
    </citation>
    <scope>NUCLEOTIDE SEQUENCE [LARGE SCALE GENOMIC DNA]</scope>
    <source>
        <strain evidence="12 13">ALL</strain>
    </source>
</reference>
<dbReference type="InterPro" id="IPR015919">
    <property type="entry name" value="Cadherin-like_sf"/>
</dbReference>
<dbReference type="Gene3D" id="2.60.40.60">
    <property type="entry name" value="Cadherins"/>
    <property type="match status" value="5"/>
</dbReference>
<feature type="domain" description="Cadherin" evidence="11">
    <location>
        <begin position="34"/>
        <end position="141"/>
    </location>
</feature>
<evidence type="ECO:0000313" key="12">
    <source>
        <dbReference type="EMBL" id="TKR80527.1"/>
    </source>
</evidence>
<sequence>MKGSKRNPFLGFGPFWPVVLLFLDISGGCLLENDRNSVYVSVFEDLKIGSTLAELPVIGRSFGPDANIQLKLTPGQEDLVELNAAEKKLILKRELDREKRSRLEQTRNRGPMPRSRRQNLPLVNISTFVTVKDVNDNAPRFDQSEYRIRMPEELPNDTIIFVDFEATDDDQPGPNSYVNYRITRGAEYLTIPDPSRPIVVVGGRVDYEKIQRFEVEIEASDSGTPQLRSTVALHVTVLDVDDQNPVFGSQSYYANSVMENAFEILPESITAKDGDTLNATIGYSLSGAHHESFAIDAKGVVRPLNDSVIPTTLLIRAFEIDRPERYSTAMLRIAEQSSIEFEHSLYSIQISSSIPVDSEILRVRASGSSSNGKLRYSILNDEGDVLKIEERSGRISLKSPLKLEKYAFKISATDGKTRGWTRLELSVDQANSHIPEFDQTEYFFNMKSSNLIGQVRATDQDKDDIITYRLLNFQTIFDIDDDGMLSRRSSVPNLDITRQNEVYELVVLAEDTVGQRQFVTVVVTAMNQAALTTSFLLAVGIFALLVILFIIIVYMITRRCISCMTEARRNKVCWVSKTGDNGVVISGSVPTEIESRTCSSANSSHSKRFSPPSTVPIEDKDREVADVYASTSVASPARIRGAHLVPVTVATSRSGPPTIYF</sequence>
<dbReference type="PROSITE" id="PS50268">
    <property type="entry name" value="CADHERIN_2"/>
    <property type="match status" value="4"/>
</dbReference>
<evidence type="ECO:0000256" key="6">
    <source>
        <dbReference type="ARBA" id="ARBA00022989"/>
    </source>
</evidence>
<keyword evidence="7 9" id="KW-0472">Membrane</keyword>
<dbReference type="SUPFAM" id="SSF49313">
    <property type="entry name" value="Cadherin-like"/>
    <property type="match status" value="4"/>
</dbReference>
<dbReference type="GO" id="GO:0005911">
    <property type="term" value="C:cell-cell junction"/>
    <property type="evidence" value="ECO:0007669"/>
    <property type="project" value="TreeGrafter"/>
</dbReference>
<dbReference type="EMBL" id="AZBU02000004">
    <property type="protein sequence ID" value="TKR80527.1"/>
    <property type="molecule type" value="Genomic_DNA"/>
</dbReference>
<feature type="domain" description="Cadherin" evidence="11">
    <location>
        <begin position="342"/>
        <end position="437"/>
    </location>
</feature>
<evidence type="ECO:0000256" key="10">
    <source>
        <dbReference type="SAM" id="SignalP"/>
    </source>
</evidence>
<evidence type="ECO:0000256" key="3">
    <source>
        <dbReference type="ARBA" id="ARBA00022737"/>
    </source>
</evidence>
<evidence type="ECO:0000256" key="1">
    <source>
        <dbReference type="ARBA" id="ARBA00004370"/>
    </source>
</evidence>
<evidence type="ECO:0000313" key="13">
    <source>
        <dbReference type="Proteomes" id="UP000298663"/>
    </source>
</evidence>
<dbReference type="InterPro" id="IPR002126">
    <property type="entry name" value="Cadherin-like_dom"/>
</dbReference>
<keyword evidence="6 9" id="KW-1133">Transmembrane helix</keyword>
<evidence type="ECO:0000256" key="5">
    <source>
        <dbReference type="ARBA" id="ARBA00022889"/>
    </source>
</evidence>
<accession>A0A4U5NCC7</accession>
<dbReference type="PRINTS" id="PR00205">
    <property type="entry name" value="CADHERIN"/>
</dbReference>
<organism evidence="12 13">
    <name type="scientific">Steinernema carpocapsae</name>
    <name type="common">Entomopathogenic nematode</name>
    <dbReference type="NCBI Taxonomy" id="34508"/>
    <lineage>
        <taxon>Eukaryota</taxon>
        <taxon>Metazoa</taxon>
        <taxon>Ecdysozoa</taxon>
        <taxon>Nematoda</taxon>
        <taxon>Chromadorea</taxon>
        <taxon>Rhabditida</taxon>
        <taxon>Tylenchina</taxon>
        <taxon>Panagrolaimomorpha</taxon>
        <taxon>Strongyloidoidea</taxon>
        <taxon>Steinernematidae</taxon>
        <taxon>Steinernema</taxon>
    </lineage>
</organism>
<feature type="transmembrane region" description="Helical" evidence="9">
    <location>
        <begin position="535"/>
        <end position="556"/>
    </location>
</feature>
<proteinExistence type="predicted"/>
<feature type="signal peptide" evidence="10">
    <location>
        <begin position="1"/>
        <end position="31"/>
    </location>
</feature>
<evidence type="ECO:0000256" key="9">
    <source>
        <dbReference type="SAM" id="Phobius"/>
    </source>
</evidence>
<protein>
    <recommendedName>
        <fullName evidence="11">Cadherin domain-containing protein</fullName>
    </recommendedName>
</protein>
<dbReference type="CDD" id="cd11304">
    <property type="entry name" value="Cadherin_repeat"/>
    <property type="match status" value="3"/>
</dbReference>
<feature type="chain" id="PRO_5020628732" description="Cadherin domain-containing protein" evidence="10">
    <location>
        <begin position="32"/>
        <end position="661"/>
    </location>
</feature>
<dbReference type="STRING" id="34508.A0A4U5NCC7"/>
<reference evidence="12 13" key="2">
    <citation type="journal article" date="2019" name="G3 (Bethesda)">
        <title>Hybrid Assembly of the Genome of the Entomopathogenic Nematode Steinernema carpocapsae Identifies the X-Chromosome.</title>
        <authorList>
            <person name="Serra L."/>
            <person name="Macchietto M."/>
            <person name="Macias-Munoz A."/>
            <person name="McGill C.J."/>
            <person name="Rodriguez I.M."/>
            <person name="Rodriguez B."/>
            <person name="Murad R."/>
            <person name="Mortazavi A."/>
        </authorList>
    </citation>
    <scope>NUCLEOTIDE SEQUENCE [LARGE SCALE GENOMIC DNA]</scope>
    <source>
        <strain evidence="12 13">ALL</strain>
    </source>
</reference>
<keyword evidence="10" id="KW-0732">Signal</keyword>
<evidence type="ECO:0000256" key="4">
    <source>
        <dbReference type="ARBA" id="ARBA00022837"/>
    </source>
</evidence>
<evidence type="ECO:0000259" key="11">
    <source>
        <dbReference type="PROSITE" id="PS50268"/>
    </source>
</evidence>
<comment type="caution">
    <text evidence="12">The sequence shown here is derived from an EMBL/GenBank/DDBJ whole genome shotgun (WGS) entry which is preliminary data.</text>
</comment>
<feature type="domain" description="Cadherin" evidence="11">
    <location>
        <begin position="438"/>
        <end position="535"/>
    </location>
</feature>
<name>A0A4U5NCC7_STECR</name>
<gene>
    <name evidence="12" type="ORF">L596_014589</name>
</gene>
<dbReference type="GO" id="GO:0007156">
    <property type="term" value="P:homophilic cell adhesion via plasma membrane adhesion molecules"/>
    <property type="evidence" value="ECO:0007669"/>
    <property type="project" value="InterPro"/>
</dbReference>
<dbReference type="PANTHER" id="PTHR24025">
    <property type="entry name" value="DESMOGLEIN FAMILY MEMBER"/>
    <property type="match status" value="1"/>
</dbReference>
<dbReference type="GO" id="GO:0016020">
    <property type="term" value="C:membrane"/>
    <property type="evidence" value="ECO:0007669"/>
    <property type="project" value="UniProtKB-SubCell"/>
</dbReference>
<comment type="subcellular location">
    <subcellularLocation>
        <location evidence="1">Membrane</location>
    </subcellularLocation>
</comment>